<feature type="transmembrane region" description="Helical" evidence="1">
    <location>
        <begin position="79"/>
        <end position="98"/>
    </location>
</feature>
<keyword evidence="3" id="KW-1185">Reference proteome</keyword>
<reference evidence="2" key="1">
    <citation type="submission" date="2021-09" db="EMBL/GenBank/DDBJ databases">
        <authorList>
            <consortium name="AG Swart"/>
            <person name="Singh M."/>
            <person name="Singh A."/>
            <person name="Seah K."/>
            <person name="Emmerich C."/>
        </authorList>
    </citation>
    <scope>NUCLEOTIDE SEQUENCE</scope>
    <source>
        <strain evidence="2">ATCC30299</strain>
    </source>
</reference>
<comment type="caution">
    <text evidence="2">The sequence shown here is derived from an EMBL/GenBank/DDBJ whole genome shotgun (WGS) entry which is preliminary data.</text>
</comment>
<organism evidence="2 3">
    <name type="scientific">Blepharisma stoltei</name>
    <dbReference type="NCBI Taxonomy" id="1481888"/>
    <lineage>
        <taxon>Eukaryota</taxon>
        <taxon>Sar</taxon>
        <taxon>Alveolata</taxon>
        <taxon>Ciliophora</taxon>
        <taxon>Postciliodesmatophora</taxon>
        <taxon>Heterotrichea</taxon>
        <taxon>Heterotrichida</taxon>
        <taxon>Blepharismidae</taxon>
        <taxon>Blepharisma</taxon>
    </lineage>
</organism>
<proteinExistence type="predicted"/>
<dbReference type="Proteomes" id="UP001162131">
    <property type="component" value="Unassembled WGS sequence"/>
</dbReference>
<gene>
    <name evidence="2" type="ORF">BSTOLATCC_MIC26540</name>
</gene>
<keyword evidence="1" id="KW-0812">Transmembrane</keyword>
<keyword evidence="1" id="KW-1133">Transmembrane helix</keyword>
<sequence length="109" mass="13166">MPNDNGFLIVYVFTEMHLIENLPFFQSNVSLSKVSTNFRPKVLVRNAHYQKCTIIGPALYFNSWRTEYIFFNKLKIKNIFLLFLNVFLLWKFCIIIYINKVESYFLFQF</sequence>
<evidence type="ECO:0000313" key="2">
    <source>
        <dbReference type="EMBL" id="CAG9320412.1"/>
    </source>
</evidence>
<dbReference type="AlphaFoldDB" id="A0AAU9JHY6"/>
<evidence type="ECO:0000256" key="1">
    <source>
        <dbReference type="SAM" id="Phobius"/>
    </source>
</evidence>
<evidence type="ECO:0000313" key="3">
    <source>
        <dbReference type="Proteomes" id="UP001162131"/>
    </source>
</evidence>
<protein>
    <submittedName>
        <fullName evidence="2">Uncharacterized protein</fullName>
    </submittedName>
</protein>
<name>A0AAU9JHY6_9CILI</name>
<accession>A0AAU9JHY6</accession>
<dbReference type="EMBL" id="CAJZBQ010000025">
    <property type="protein sequence ID" value="CAG9320412.1"/>
    <property type="molecule type" value="Genomic_DNA"/>
</dbReference>
<keyword evidence="1" id="KW-0472">Membrane</keyword>